<name>A0A4R4VIW8_9ACTN</name>
<dbReference type="Gene3D" id="3.30.559.10">
    <property type="entry name" value="Chloramphenicol acetyltransferase-like domain"/>
    <property type="match status" value="1"/>
</dbReference>
<comment type="caution">
    <text evidence="5">The sequence shown here is derived from an EMBL/GenBank/DDBJ whole genome shotgun (WGS) entry which is preliminary data.</text>
</comment>
<keyword evidence="3" id="KW-0436">Ligase</keyword>
<gene>
    <name evidence="5" type="ORF">E1294_51070</name>
</gene>
<feature type="domain" description="Condensation" evidence="4">
    <location>
        <begin position="96"/>
        <end position="376"/>
    </location>
</feature>
<dbReference type="InterPro" id="IPR001242">
    <property type="entry name" value="Condensation_dom"/>
</dbReference>
<dbReference type="AlphaFoldDB" id="A0A4R4VIW8"/>
<keyword evidence="6" id="KW-1185">Reference proteome</keyword>
<reference evidence="5 6" key="1">
    <citation type="submission" date="2019-03" db="EMBL/GenBank/DDBJ databases">
        <title>Draft genome sequences of novel Actinobacteria.</title>
        <authorList>
            <person name="Sahin N."/>
            <person name="Ay H."/>
            <person name="Saygin H."/>
        </authorList>
    </citation>
    <scope>NUCLEOTIDE SEQUENCE [LARGE SCALE GENOMIC DNA]</scope>
    <source>
        <strain evidence="5 6">KC712</strain>
    </source>
</reference>
<dbReference type="PANTHER" id="PTHR45527">
    <property type="entry name" value="NONRIBOSOMAL PEPTIDE SYNTHETASE"/>
    <property type="match status" value="1"/>
</dbReference>
<evidence type="ECO:0000256" key="3">
    <source>
        <dbReference type="ARBA" id="ARBA00022598"/>
    </source>
</evidence>
<dbReference type="Pfam" id="PF00668">
    <property type="entry name" value="Condensation"/>
    <property type="match status" value="1"/>
</dbReference>
<dbReference type="GO" id="GO:0043041">
    <property type="term" value="P:amino acid activation for nonribosomal peptide biosynthetic process"/>
    <property type="evidence" value="ECO:0007669"/>
    <property type="project" value="TreeGrafter"/>
</dbReference>
<evidence type="ECO:0000259" key="4">
    <source>
        <dbReference type="Pfam" id="PF00668"/>
    </source>
</evidence>
<dbReference type="InterPro" id="IPR023213">
    <property type="entry name" value="CAT-like_dom_sf"/>
</dbReference>
<dbReference type="GO" id="GO:0008610">
    <property type="term" value="P:lipid biosynthetic process"/>
    <property type="evidence" value="ECO:0007669"/>
    <property type="project" value="UniProtKB-ARBA"/>
</dbReference>
<dbReference type="PANTHER" id="PTHR45527:SF11">
    <property type="entry name" value="NONRIBOSOMAL PEPTIDE SYNTHETASE 5"/>
    <property type="match status" value="1"/>
</dbReference>
<feature type="non-terminal residue" evidence="5">
    <location>
        <position position="378"/>
    </location>
</feature>
<dbReference type="EMBL" id="SMKP01000340">
    <property type="protein sequence ID" value="TDD02733.1"/>
    <property type="molecule type" value="Genomic_DNA"/>
</dbReference>
<sequence length="378" mass="40565">MTIDDVYALIWAQQVRLRRSGSGLKVRSARTTLTPELIAGLREHKEHLLERIDREAGGDWWSPPVRITPGMLPLVELSQEQIDRVVAAVPGGVGNVQDIYPLAPLQEGMLFHHLMAPDADSYVQSHVFEVDTWERLDAFLGALREVVGRHDILRTSFHWTGLSRPVQVVHRRADVVVAEVEAGRLAELAKTVDLGSAPVLRVFTAVDPAGGGWRVLVVMHHMLGDNTSFQILLGEVGAVLAGQGDLLPVPVPYRNVVAQAVLGVSGAEHEEFFTGMLAGVEEPCAPYGVLDVIGGGARVASVSVDGEAGARVRELARRSGVSAASVFHLAWALVLARLTGRDDVVFGTVLFGRLHGGAGAGRGLGLFMNTLPIRLGVA</sequence>
<dbReference type="SUPFAM" id="SSF52777">
    <property type="entry name" value="CoA-dependent acyltransferases"/>
    <property type="match status" value="2"/>
</dbReference>
<evidence type="ECO:0000256" key="1">
    <source>
        <dbReference type="ARBA" id="ARBA00022450"/>
    </source>
</evidence>
<proteinExistence type="predicted"/>
<dbReference type="GO" id="GO:0044550">
    <property type="term" value="P:secondary metabolite biosynthetic process"/>
    <property type="evidence" value="ECO:0007669"/>
    <property type="project" value="TreeGrafter"/>
</dbReference>
<dbReference type="GO" id="GO:0016874">
    <property type="term" value="F:ligase activity"/>
    <property type="evidence" value="ECO:0007669"/>
    <property type="project" value="UniProtKB-KW"/>
</dbReference>
<accession>A0A4R4VIW8</accession>
<keyword evidence="1" id="KW-0596">Phosphopantetheine</keyword>
<dbReference type="Proteomes" id="UP000294543">
    <property type="component" value="Unassembled WGS sequence"/>
</dbReference>
<dbReference type="GO" id="GO:0005737">
    <property type="term" value="C:cytoplasm"/>
    <property type="evidence" value="ECO:0007669"/>
    <property type="project" value="TreeGrafter"/>
</dbReference>
<evidence type="ECO:0000313" key="6">
    <source>
        <dbReference type="Proteomes" id="UP000294543"/>
    </source>
</evidence>
<protein>
    <recommendedName>
        <fullName evidence="4">Condensation domain-containing protein</fullName>
    </recommendedName>
</protein>
<organism evidence="5 6">
    <name type="scientific">Nonomuraea diastatica</name>
    <dbReference type="NCBI Taxonomy" id="1848329"/>
    <lineage>
        <taxon>Bacteria</taxon>
        <taxon>Bacillati</taxon>
        <taxon>Actinomycetota</taxon>
        <taxon>Actinomycetes</taxon>
        <taxon>Streptosporangiales</taxon>
        <taxon>Streptosporangiaceae</taxon>
        <taxon>Nonomuraea</taxon>
    </lineage>
</organism>
<dbReference type="GO" id="GO:0031177">
    <property type="term" value="F:phosphopantetheine binding"/>
    <property type="evidence" value="ECO:0007669"/>
    <property type="project" value="TreeGrafter"/>
</dbReference>
<evidence type="ECO:0000313" key="5">
    <source>
        <dbReference type="EMBL" id="TDD02733.1"/>
    </source>
</evidence>
<evidence type="ECO:0000256" key="2">
    <source>
        <dbReference type="ARBA" id="ARBA00022553"/>
    </source>
</evidence>
<keyword evidence="2" id="KW-0597">Phosphoprotein</keyword>
<dbReference type="Gene3D" id="3.30.559.30">
    <property type="entry name" value="Nonribosomal peptide synthetase, condensation domain"/>
    <property type="match status" value="1"/>
</dbReference>